<gene>
    <name evidence="1" type="ORF">LOK49_LG08G01877</name>
</gene>
<reference evidence="1 2" key="1">
    <citation type="journal article" date="2022" name="Plant J.">
        <title>Chromosome-level genome of Camellia lanceoleosa provides a valuable resource for understanding genome evolution and self-incompatibility.</title>
        <authorList>
            <person name="Gong W."/>
            <person name="Xiao S."/>
            <person name="Wang L."/>
            <person name="Liao Z."/>
            <person name="Chang Y."/>
            <person name="Mo W."/>
            <person name="Hu G."/>
            <person name="Li W."/>
            <person name="Zhao G."/>
            <person name="Zhu H."/>
            <person name="Hu X."/>
            <person name="Ji K."/>
            <person name="Xiang X."/>
            <person name="Song Q."/>
            <person name="Yuan D."/>
            <person name="Jin S."/>
            <person name="Zhang L."/>
        </authorList>
    </citation>
    <scope>NUCLEOTIDE SEQUENCE [LARGE SCALE GENOMIC DNA]</scope>
    <source>
        <strain evidence="1">SQ_2022a</strain>
    </source>
</reference>
<name>A0ACC0GQK4_9ERIC</name>
<proteinExistence type="predicted"/>
<keyword evidence="2" id="KW-1185">Reference proteome</keyword>
<comment type="caution">
    <text evidence="1">The sequence shown here is derived from an EMBL/GenBank/DDBJ whole genome shotgun (WGS) entry which is preliminary data.</text>
</comment>
<evidence type="ECO:0000313" key="1">
    <source>
        <dbReference type="EMBL" id="KAI8002520.1"/>
    </source>
</evidence>
<dbReference type="EMBL" id="CM045766">
    <property type="protein sequence ID" value="KAI8002520.1"/>
    <property type="molecule type" value="Genomic_DNA"/>
</dbReference>
<dbReference type="Proteomes" id="UP001060215">
    <property type="component" value="Chromosome 9"/>
</dbReference>
<organism evidence="1 2">
    <name type="scientific">Camellia lanceoleosa</name>
    <dbReference type="NCBI Taxonomy" id="1840588"/>
    <lineage>
        <taxon>Eukaryota</taxon>
        <taxon>Viridiplantae</taxon>
        <taxon>Streptophyta</taxon>
        <taxon>Embryophyta</taxon>
        <taxon>Tracheophyta</taxon>
        <taxon>Spermatophyta</taxon>
        <taxon>Magnoliopsida</taxon>
        <taxon>eudicotyledons</taxon>
        <taxon>Gunneridae</taxon>
        <taxon>Pentapetalae</taxon>
        <taxon>asterids</taxon>
        <taxon>Ericales</taxon>
        <taxon>Theaceae</taxon>
        <taxon>Camellia</taxon>
    </lineage>
</organism>
<sequence length="294" mass="33566">MEDYLLYMKTLRSQMNDVEDQAAKISVEEQMQITTIQTLQKDLDFAHSDIKQLKEETDQMVKAEGQICAQILEKQRKIASMESDSSTISQTLELIQQERVSLSAKFVEKSSYYTKVSENINAKLQEQQDWMNSYKLSSTVGQHGLIKDKTGEQIGETEGKCSIESYIISENVDHVKNLVTKLHSAKAKFDLVTQTKSKFVLENNKVKQSVELVKCRISDFKPELWAMNAKTLEEEYQALLSDRAGETEYLHSLQQQIERLKDISHVVKCACGEEYNVEVDLLSIAKKRHAVNSA</sequence>
<accession>A0ACC0GQK4</accession>
<evidence type="ECO:0000313" key="2">
    <source>
        <dbReference type="Proteomes" id="UP001060215"/>
    </source>
</evidence>
<protein>
    <submittedName>
        <fullName evidence="1">Uncharacterized protein</fullName>
    </submittedName>
</protein>